<feature type="compositionally biased region" description="Basic and acidic residues" evidence="1">
    <location>
        <begin position="76"/>
        <end position="89"/>
    </location>
</feature>
<keyword evidence="4" id="KW-1185">Reference proteome</keyword>
<evidence type="ECO:0000259" key="2">
    <source>
        <dbReference type="Pfam" id="PF20058"/>
    </source>
</evidence>
<evidence type="ECO:0000313" key="3">
    <source>
        <dbReference type="EMBL" id="PVG82312.1"/>
    </source>
</evidence>
<dbReference type="EMBL" id="QDGZ01000005">
    <property type="protein sequence ID" value="PVG82312.1"/>
    <property type="molecule type" value="Genomic_DNA"/>
</dbReference>
<feature type="compositionally biased region" description="Basic and acidic residues" evidence="1">
    <location>
        <begin position="97"/>
        <end position="107"/>
    </location>
</feature>
<dbReference type="RefSeq" id="WP_116572616.1">
    <property type="nucleotide sequence ID" value="NZ_QDGZ01000005.1"/>
</dbReference>
<organism evidence="3 4">
    <name type="scientific">Nocardioides gansuensis</name>
    <dbReference type="NCBI Taxonomy" id="2138300"/>
    <lineage>
        <taxon>Bacteria</taxon>
        <taxon>Bacillati</taxon>
        <taxon>Actinomycetota</taxon>
        <taxon>Actinomycetes</taxon>
        <taxon>Propionibacteriales</taxon>
        <taxon>Nocardioidaceae</taxon>
        <taxon>Nocardioides</taxon>
    </lineage>
</organism>
<feature type="region of interest" description="Disordered" evidence="1">
    <location>
        <begin position="76"/>
        <end position="107"/>
    </location>
</feature>
<dbReference type="AlphaFoldDB" id="A0A2T8F9C1"/>
<dbReference type="OrthoDB" id="4735656at2"/>
<accession>A0A2T8F9C1</accession>
<feature type="domain" description="DUF6457" evidence="2">
    <location>
        <begin position="2"/>
        <end position="79"/>
    </location>
</feature>
<comment type="caution">
    <text evidence="3">The sequence shown here is derived from an EMBL/GenBank/DDBJ whole genome shotgun (WGS) entry which is preliminary data.</text>
</comment>
<dbReference type="Proteomes" id="UP000246018">
    <property type="component" value="Unassembled WGS sequence"/>
</dbReference>
<dbReference type="InterPro" id="IPR045598">
    <property type="entry name" value="DUF6457"/>
</dbReference>
<proteinExistence type="predicted"/>
<sequence>MNLHDWIDELSDVLDVETEVDEALVLDLAREAAHNVQRTAAPITTYLLGIAVGSGASSPDEIEALAARAQLLAEKWDRPADAPDPHEIDDPVPDDSFVDHTGESFDE</sequence>
<evidence type="ECO:0000256" key="1">
    <source>
        <dbReference type="SAM" id="MobiDB-lite"/>
    </source>
</evidence>
<dbReference type="Pfam" id="PF20058">
    <property type="entry name" value="DUF6457"/>
    <property type="match status" value="1"/>
</dbReference>
<name>A0A2T8F9C1_9ACTN</name>
<gene>
    <name evidence="3" type="ORF">DDE18_12535</name>
</gene>
<evidence type="ECO:0000313" key="4">
    <source>
        <dbReference type="Proteomes" id="UP000246018"/>
    </source>
</evidence>
<reference evidence="3 4" key="1">
    <citation type="submission" date="2018-04" db="EMBL/GenBank/DDBJ databases">
        <title>Genome of Nocardioides gansuensis WSJ-1.</title>
        <authorList>
            <person name="Wu S."/>
            <person name="Wang G."/>
        </authorList>
    </citation>
    <scope>NUCLEOTIDE SEQUENCE [LARGE SCALE GENOMIC DNA]</scope>
    <source>
        <strain evidence="3 4">WSJ-1</strain>
    </source>
</reference>
<protein>
    <submittedName>
        <fullName evidence="3">Molybdopterin-guanine dinucleotide biosynthesis protein MobA</fullName>
    </submittedName>
</protein>